<feature type="compositionally biased region" description="Polar residues" evidence="1">
    <location>
        <begin position="66"/>
        <end position="83"/>
    </location>
</feature>
<dbReference type="AlphaFoldDB" id="A0A1C3EHD4"/>
<dbReference type="EMBL" id="LYDR01000063">
    <property type="protein sequence ID" value="ODA32623.1"/>
    <property type="molecule type" value="Genomic_DNA"/>
</dbReference>
<comment type="caution">
    <text evidence="3">The sequence shown here is derived from an EMBL/GenBank/DDBJ whole genome shotgun (WGS) entry which is preliminary data.</text>
</comment>
<evidence type="ECO:0000256" key="1">
    <source>
        <dbReference type="SAM" id="MobiDB-lite"/>
    </source>
</evidence>
<gene>
    <name evidence="3" type="ORF">A6X21_19915</name>
</gene>
<evidence type="ECO:0000256" key="2">
    <source>
        <dbReference type="SAM" id="Phobius"/>
    </source>
</evidence>
<dbReference type="STRING" id="1841610.A6X21_19915"/>
<feature type="transmembrane region" description="Helical" evidence="2">
    <location>
        <begin position="333"/>
        <end position="353"/>
    </location>
</feature>
<name>A0A1C3EHD4_9PLAN</name>
<feature type="compositionally biased region" description="Basic and acidic residues" evidence="1">
    <location>
        <begin position="425"/>
        <end position="437"/>
    </location>
</feature>
<dbReference type="Proteomes" id="UP000094828">
    <property type="component" value="Unassembled WGS sequence"/>
</dbReference>
<protein>
    <submittedName>
        <fullName evidence="3">Uncharacterized protein</fullName>
    </submittedName>
</protein>
<evidence type="ECO:0000313" key="3">
    <source>
        <dbReference type="EMBL" id="ODA32623.1"/>
    </source>
</evidence>
<evidence type="ECO:0000313" key="4">
    <source>
        <dbReference type="Proteomes" id="UP000094828"/>
    </source>
</evidence>
<reference evidence="3 4" key="1">
    <citation type="submission" date="2016-05" db="EMBL/GenBank/DDBJ databases">
        <title>Genomic and physiological characterization of Planctopirus sp. isolated from fresh water lake.</title>
        <authorList>
            <person name="Subhash Y."/>
            <person name="Ramana C."/>
        </authorList>
    </citation>
    <scope>NUCLEOTIDE SEQUENCE [LARGE SCALE GENOMIC DNA]</scope>
    <source>
        <strain evidence="3 4">JC280</strain>
    </source>
</reference>
<sequence length="455" mass="49895">MSWLIRRIVFLIAIWGGTANLAWAQFSDEFEDLPPAKPPVRTPPSLPTSGGAPTNSASPSIPAAPQTDQGKNFTPPRSGSQELPTPLPPMEGRDFPTLERRGPENKLAPGIQFEDPVPSLGRPVESIRDLPAKKAGQFDITLDGGASINPAVLKDVRDSTLGLKVEDREAYFRILKLASLMSFPQLQELAIEYRKARIAAHDSKAATEKKFSPFVDLFLHPEVYRGKPVVLRGTLRKLVKYDPGPNDEGLTTVYEGWLYSADSQNNPTVVVFTQKPEGMPLGGDLVEEVVVAGYFFKMYGYEAQDQPRKAPMLLAGEIEWIPPIQKTTLIIPVWAYGIAGLVAVWIMLGLWTFRSEKRRLPEKLRVPGNIDQTLTPHEQLLNIAIPPSASSLELKNGHAPMTPSIPGNSSTLPTPGLAGQGEGSRSSKEVTPHRRQDTALGFPENPRLPEDDEPS</sequence>
<feature type="compositionally biased region" description="Polar residues" evidence="1">
    <location>
        <begin position="47"/>
        <end position="59"/>
    </location>
</feature>
<proteinExistence type="predicted"/>
<dbReference type="RefSeq" id="WP_068847135.1">
    <property type="nucleotide sequence ID" value="NZ_LYDR01000063.1"/>
</dbReference>
<keyword evidence="2" id="KW-1133">Transmembrane helix</keyword>
<dbReference type="OrthoDB" id="210010at2"/>
<feature type="region of interest" description="Disordered" evidence="1">
    <location>
        <begin position="392"/>
        <end position="455"/>
    </location>
</feature>
<accession>A0A1C3EHD4</accession>
<feature type="region of interest" description="Disordered" evidence="1">
    <location>
        <begin position="34"/>
        <end position="123"/>
    </location>
</feature>
<feature type="compositionally biased region" description="Pro residues" evidence="1">
    <location>
        <begin position="35"/>
        <end position="46"/>
    </location>
</feature>
<feature type="compositionally biased region" description="Basic and acidic residues" evidence="1">
    <location>
        <begin position="91"/>
        <end position="104"/>
    </location>
</feature>
<keyword evidence="2" id="KW-0472">Membrane</keyword>
<keyword evidence="2" id="KW-0812">Transmembrane</keyword>
<keyword evidence="4" id="KW-1185">Reference proteome</keyword>
<organism evidence="3 4">
    <name type="scientific">Planctopirus hydrillae</name>
    <dbReference type="NCBI Taxonomy" id="1841610"/>
    <lineage>
        <taxon>Bacteria</taxon>
        <taxon>Pseudomonadati</taxon>
        <taxon>Planctomycetota</taxon>
        <taxon>Planctomycetia</taxon>
        <taxon>Planctomycetales</taxon>
        <taxon>Planctomycetaceae</taxon>
        <taxon>Planctopirus</taxon>
    </lineage>
</organism>